<organism evidence="3">
    <name type="scientific">viral metagenome</name>
    <dbReference type="NCBI Taxonomy" id="1070528"/>
    <lineage>
        <taxon>unclassified sequences</taxon>
        <taxon>metagenomes</taxon>
        <taxon>organismal metagenomes</taxon>
    </lineage>
</organism>
<dbReference type="InterPro" id="IPR035903">
    <property type="entry name" value="HesB-like_dom_sf"/>
</dbReference>
<reference evidence="3" key="1">
    <citation type="journal article" date="2020" name="Nature">
        <title>Giant virus diversity and host interactions through global metagenomics.</title>
        <authorList>
            <person name="Schulz F."/>
            <person name="Roux S."/>
            <person name="Paez-Espino D."/>
            <person name="Jungbluth S."/>
            <person name="Walsh D.A."/>
            <person name="Denef V.J."/>
            <person name="McMahon K.D."/>
            <person name="Konstantinidis K.T."/>
            <person name="Eloe-Fadrosh E.A."/>
            <person name="Kyrpides N.C."/>
            <person name="Woyke T."/>
        </authorList>
    </citation>
    <scope>NUCLEOTIDE SEQUENCE</scope>
    <source>
        <strain evidence="3">GVMAG-M-3300020166-5</strain>
    </source>
</reference>
<dbReference type="AlphaFoldDB" id="A0A6C0BY26"/>
<evidence type="ECO:0000256" key="1">
    <source>
        <dbReference type="SAM" id="Phobius"/>
    </source>
</evidence>
<evidence type="ECO:0000313" key="3">
    <source>
        <dbReference type="EMBL" id="QHS96721.1"/>
    </source>
</evidence>
<keyword evidence="1" id="KW-1133">Transmembrane helix</keyword>
<accession>A0A6C0BY26</accession>
<feature type="domain" description="Core" evidence="2">
    <location>
        <begin position="41"/>
        <end position="134"/>
    </location>
</feature>
<protein>
    <recommendedName>
        <fullName evidence="2">Core domain-containing protein</fullName>
    </recommendedName>
</protein>
<dbReference type="EMBL" id="MN739278">
    <property type="protein sequence ID" value="QHS96721.1"/>
    <property type="molecule type" value="Genomic_DNA"/>
</dbReference>
<dbReference type="GO" id="GO:0051537">
    <property type="term" value="F:2 iron, 2 sulfur cluster binding"/>
    <property type="evidence" value="ECO:0007669"/>
    <property type="project" value="TreeGrafter"/>
</dbReference>
<dbReference type="GO" id="GO:0051539">
    <property type="term" value="F:4 iron, 4 sulfur cluster binding"/>
    <property type="evidence" value="ECO:0007669"/>
    <property type="project" value="TreeGrafter"/>
</dbReference>
<keyword evidence="1" id="KW-0812">Transmembrane</keyword>
<keyword evidence="1" id="KW-0472">Membrane</keyword>
<dbReference type="PANTHER" id="PTHR43011">
    <property type="entry name" value="IRON-SULFUR CLUSTER ASSEMBLY 2 HOMOLOG, MITOCHONDRIAL"/>
    <property type="match status" value="1"/>
</dbReference>
<dbReference type="GO" id="GO:0016226">
    <property type="term" value="P:iron-sulfur cluster assembly"/>
    <property type="evidence" value="ECO:0007669"/>
    <property type="project" value="TreeGrafter"/>
</dbReference>
<sequence length="164" mass="18873">MFKGVIVLYKVINFIYFMTSFYIHLYYKMVSRLFSTLSRHSIAVSEAAWDKMEEIIKTNADSRFIFSASGGGCSGFNYDLRLINKEKFENMHTLYNNKFKLTIMRKNNTELVIDPVSEILLTGTTVDYMTEDYKNGIFESKFIFTPDTELASSCGCGISFTPKD</sequence>
<dbReference type="Pfam" id="PF01521">
    <property type="entry name" value="Fe-S_biosyn"/>
    <property type="match status" value="1"/>
</dbReference>
<name>A0A6C0BY26_9ZZZZ</name>
<evidence type="ECO:0000259" key="2">
    <source>
        <dbReference type="Pfam" id="PF01521"/>
    </source>
</evidence>
<dbReference type="GO" id="GO:0005506">
    <property type="term" value="F:iron ion binding"/>
    <property type="evidence" value="ECO:0007669"/>
    <property type="project" value="TreeGrafter"/>
</dbReference>
<dbReference type="PANTHER" id="PTHR43011:SF1">
    <property type="entry name" value="IRON-SULFUR CLUSTER ASSEMBLY 2 HOMOLOG, MITOCHONDRIAL"/>
    <property type="match status" value="1"/>
</dbReference>
<dbReference type="InterPro" id="IPR000361">
    <property type="entry name" value="ATAP_core_dom"/>
</dbReference>
<proteinExistence type="predicted"/>
<feature type="transmembrane region" description="Helical" evidence="1">
    <location>
        <begin position="6"/>
        <end position="27"/>
    </location>
</feature>
<dbReference type="SUPFAM" id="SSF89360">
    <property type="entry name" value="HesB-like domain"/>
    <property type="match status" value="1"/>
</dbReference>
<dbReference type="Gene3D" id="2.60.300.12">
    <property type="entry name" value="HesB-like domain"/>
    <property type="match status" value="1"/>
</dbReference>